<evidence type="ECO:0000313" key="5">
    <source>
        <dbReference type="EMBL" id="KAJ8909495.1"/>
    </source>
</evidence>
<dbReference type="InterPro" id="IPR013871">
    <property type="entry name" value="Cysteine_rich_secretory"/>
</dbReference>
<comment type="caution">
    <text evidence="5">The sequence shown here is derived from an EMBL/GenBank/DDBJ whole genome shotgun (WGS) entry which is preliminary data.</text>
</comment>
<feature type="signal peptide" evidence="3">
    <location>
        <begin position="1"/>
        <end position="18"/>
    </location>
</feature>
<evidence type="ECO:0000313" key="6">
    <source>
        <dbReference type="Proteomes" id="UP001159042"/>
    </source>
</evidence>
<dbReference type="GO" id="GO:0005576">
    <property type="term" value="C:extracellular region"/>
    <property type="evidence" value="ECO:0007669"/>
    <property type="project" value="UniProtKB-SubCell"/>
</dbReference>
<protein>
    <recommendedName>
        <fullName evidence="4">SCP domain-containing protein</fullName>
    </recommendedName>
</protein>
<dbReference type="InterPro" id="IPR014044">
    <property type="entry name" value="CAP_dom"/>
</dbReference>
<proteinExistence type="predicted"/>
<dbReference type="AlphaFoldDB" id="A0AAV8V5N4"/>
<keyword evidence="6" id="KW-1185">Reference proteome</keyword>
<dbReference type="Gene3D" id="1.10.10.740">
    <property type="entry name" value="Crisp domain"/>
    <property type="match status" value="1"/>
</dbReference>
<feature type="domain" description="SCP" evidence="4">
    <location>
        <begin position="48"/>
        <end position="163"/>
    </location>
</feature>
<dbReference type="EMBL" id="JANEYG010000532">
    <property type="protein sequence ID" value="KAJ8909495.1"/>
    <property type="molecule type" value="Genomic_DNA"/>
</dbReference>
<evidence type="ECO:0000256" key="2">
    <source>
        <dbReference type="ARBA" id="ARBA00022525"/>
    </source>
</evidence>
<sequence>MKPKTLILLMMIIIKTSNEYGNWNPHRRPKIMGDRLGPLKSLSPYWRRVQWKIVLYHNIFRSMVRPPASNMLKMKWHKGAAKAAQRWADECKFLVHDNITGRYIDNYGSCGQNIFIATHKVPCGNHPNKLNRPYKAGRPCHLCRNYCRKKLCLNGCPAANLWSNCDQLQKEHPSWLCHGKTPEGKDRSLYCKATCGCRNQIRD</sequence>
<evidence type="ECO:0000259" key="4">
    <source>
        <dbReference type="SMART" id="SM00198"/>
    </source>
</evidence>
<dbReference type="Gene3D" id="3.40.33.10">
    <property type="entry name" value="CAP"/>
    <property type="match status" value="1"/>
</dbReference>
<name>A0AAV8V5N4_9CUCU</name>
<evidence type="ECO:0000256" key="1">
    <source>
        <dbReference type="ARBA" id="ARBA00004613"/>
    </source>
</evidence>
<dbReference type="SUPFAM" id="SSF57546">
    <property type="entry name" value="Crisp domain-like"/>
    <property type="match status" value="1"/>
</dbReference>
<keyword evidence="3" id="KW-0732">Signal</keyword>
<dbReference type="SUPFAM" id="SSF55797">
    <property type="entry name" value="PR-1-like"/>
    <property type="match status" value="1"/>
</dbReference>
<dbReference type="Pfam" id="PF00188">
    <property type="entry name" value="CAP"/>
    <property type="match status" value="1"/>
</dbReference>
<dbReference type="SMART" id="SM00198">
    <property type="entry name" value="SCP"/>
    <property type="match status" value="1"/>
</dbReference>
<comment type="subcellular location">
    <subcellularLocation>
        <location evidence="1">Secreted</location>
    </subcellularLocation>
</comment>
<dbReference type="InterPro" id="IPR035940">
    <property type="entry name" value="CAP_sf"/>
</dbReference>
<keyword evidence="2" id="KW-0964">Secreted</keyword>
<dbReference type="Pfam" id="PF08562">
    <property type="entry name" value="Crisp"/>
    <property type="match status" value="1"/>
</dbReference>
<dbReference type="InterPro" id="IPR042076">
    <property type="entry name" value="Crisp-like_dom"/>
</dbReference>
<evidence type="ECO:0000256" key="3">
    <source>
        <dbReference type="SAM" id="SignalP"/>
    </source>
</evidence>
<reference evidence="5 6" key="1">
    <citation type="journal article" date="2023" name="Insect Mol. Biol.">
        <title>Genome sequencing provides insights into the evolution of gene families encoding plant cell wall-degrading enzymes in longhorned beetles.</title>
        <authorList>
            <person name="Shin N.R."/>
            <person name="Okamura Y."/>
            <person name="Kirsch R."/>
            <person name="Pauchet Y."/>
        </authorList>
    </citation>
    <scope>NUCLEOTIDE SEQUENCE [LARGE SCALE GENOMIC DNA]</scope>
    <source>
        <strain evidence="5">EAD_L_NR</strain>
    </source>
</reference>
<organism evidence="5 6">
    <name type="scientific">Exocentrus adspersus</name>
    <dbReference type="NCBI Taxonomy" id="1586481"/>
    <lineage>
        <taxon>Eukaryota</taxon>
        <taxon>Metazoa</taxon>
        <taxon>Ecdysozoa</taxon>
        <taxon>Arthropoda</taxon>
        <taxon>Hexapoda</taxon>
        <taxon>Insecta</taxon>
        <taxon>Pterygota</taxon>
        <taxon>Neoptera</taxon>
        <taxon>Endopterygota</taxon>
        <taxon>Coleoptera</taxon>
        <taxon>Polyphaga</taxon>
        <taxon>Cucujiformia</taxon>
        <taxon>Chrysomeloidea</taxon>
        <taxon>Cerambycidae</taxon>
        <taxon>Lamiinae</taxon>
        <taxon>Acanthocinini</taxon>
        <taxon>Exocentrus</taxon>
    </lineage>
</organism>
<gene>
    <name evidence="5" type="ORF">NQ315_017596</name>
</gene>
<feature type="chain" id="PRO_5043944954" description="SCP domain-containing protein" evidence="3">
    <location>
        <begin position="19"/>
        <end position="203"/>
    </location>
</feature>
<accession>A0AAV8V5N4</accession>
<dbReference type="Proteomes" id="UP001159042">
    <property type="component" value="Unassembled WGS sequence"/>
</dbReference>